<feature type="transmembrane region" description="Helical" evidence="17">
    <location>
        <begin position="960"/>
        <end position="977"/>
    </location>
</feature>
<keyword evidence="11" id="KW-1015">Disulfide bond</keyword>
<proteinExistence type="inferred from homology"/>
<dbReference type="InterPro" id="IPR004765">
    <property type="entry name" value="NPC1-like"/>
</dbReference>
<feature type="transmembrane region" description="Helical" evidence="17">
    <location>
        <begin position="263"/>
        <end position="282"/>
    </location>
</feature>
<dbReference type="GO" id="GO:0030299">
    <property type="term" value="P:intestinal cholesterol absorption"/>
    <property type="evidence" value="ECO:0007669"/>
    <property type="project" value="TreeGrafter"/>
</dbReference>
<keyword evidence="13" id="KW-0325">Glycoprotein</keyword>
<feature type="transmembrane region" description="Helical" evidence="17">
    <location>
        <begin position="1353"/>
        <end position="1372"/>
    </location>
</feature>
<dbReference type="PANTHER" id="PTHR45727:SF2">
    <property type="entry name" value="NPC INTRACELLULAR CHOLESTEROL TRANSPORTER 1"/>
    <property type="match status" value="1"/>
</dbReference>
<dbReference type="GO" id="GO:0012505">
    <property type="term" value="C:endomembrane system"/>
    <property type="evidence" value="ECO:0007669"/>
    <property type="project" value="UniProtKB-SubCell"/>
</dbReference>
<keyword evidence="3" id="KW-0813">Transport</keyword>
<dbReference type="Pfam" id="PF12349">
    <property type="entry name" value="Sterol-sensing"/>
    <property type="match status" value="2"/>
</dbReference>
<dbReference type="Gene3D" id="1.20.1640.10">
    <property type="entry name" value="Multidrug efflux transporter AcrB transmembrane domain"/>
    <property type="match status" value="2"/>
</dbReference>
<evidence type="ECO:0000256" key="13">
    <source>
        <dbReference type="ARBA" id="ARBA00023180"/>
    </source>
</evidence>
<evidence type="ECO:0000256" key="10">
    <source>
        <dbReference type="ARBA" id="ARBA00023136"/>
    </source>
</evidence>
<name>A0A3Q0KEP8_SCHMA</name>
<keyword evidence="7 17" id="KW-1133">Transmembrane helix</keyword>
<dbReference type="InterPro" id="IPR053958">
    <property type="entry name" value="HMGCR/SNAP/NPC1-like_SSD"/>
</dbReference>
<evidence type="ECO:0000256" key="16">
    <source>
        <dbReference type="SAM" id="MobiDB-lite"/>
    </source>
</evidence>
<feature type="domain" description="SSD" evidence="19">
    <location>
        <begin position="635"/>
        <end position="854"/>
    </location>
</feature>
<evidence type="ECO:0000313" key="20">
    <source>
        <dbReference type="Proteomes" id="UP000008854"/>
    </source>
</evidence>
<feature type="transmembrane region" description="Helical" evidence="17">
    <location>
        <begin position="636"/>
        <end position="657"/>
    </location>
</feature>
<feature type="transmembrane region" description="Helical" evidence="17">
    <location>
        <begin position="804"/>
        <end position="823"/>
    </location>
</feature>
<dbReference type="InParanoid" id="A0A3Q0KEP8"/>
<feature type="transmembrane region" description="Helical" evidence="17">
    <location>
        <begin position="358"/>
        <end position="378"/>
    </location>
</feature>
<organism evidence="20 21">
    <name type="scientific">Schistosoma mansoni</name>
    <name type="common">Blood fluke</name>
    <dbReference type="NCBI Taxonomy" id="6183"/>
    <lineage>
        <taxon>Eukaryota</taxon>
        <taxon>Metazoa</taxon>
        <taxon>Spiralia</taxon>
        <taxon>Lophotrochozoa</taxon>
        <taxon>Platyhelminthes</taxon>
        <taxon>Trematoda</taxon>
        <taxon>Digenea</taxon>
        <taxon>Strigeidida</taxon>
        <taxon>Schistosomatoidea</taxon>
        <taxon>Schistosomatidae</taxon>
        <taxon>Schistosoma</taxon>
    </lineage>
</organism>
<keyword evidence="14" id="KW-0753">Steroid metabolism</keyword>
<evidence type="ECO:0000256" key="12">
    <source>
        <dbReference type="ARBA" id="ARBA00023166"/>
    </source>
</evidence>
<keyword evidence="12" id="KW-1207">Sterol metabolism</keyword>
<dbReference type="InterPro" id="IPR053956">
    <property type="entry name" value="NPC1_MLD"/>
</dbReference>
<feature type="transmembrane region" description="Helical" evidence="17">
    <location>
        <begin position="1384"/>
        <end position="1406"/>
    </location>
</feature>
<keyword evidence="5 17" id="KW-0812">Transmembrane</keyword>
<dbReference type="GO" id="GO:0005886">
    <property type="term" value="C:plasma membrane"/>
    <property type="evidence" value="ECO:0007669"/>
    <property type="project" value="TreeGrafter"/>
</dbReference>
<evidence type="ECO:0000256" key="9">
    <source>
        <dbReference type="ARBA" id="ARBA00023098"/>
    </source>
</evidence>
<comment type="subcellular location">
    <subcellularLocation>
        <location evidence="1">Endomembrane system</location>
        <topology evidence="1">Multi-pass membrane protein</topology>
    </subcellularLocation>
</comment>
<dbReference type="PROSITE" id="PS50156">
    <property type="entry name" value="SSD"/>
    <property type="match status" value="1"/>
</dbReference>
<evidence type="ECO:0000256" key="7">
    <source>
        <dbReference type="ARBA" id="ARBA00022989"/>
    </source>
</evidence>
<keyword evidence="10 17" id="KW-0472">Membrane</keyword>
<dbReference type="GO" id="GO:0015485">
    <property type="term" value="F:cholesterol binding"/>
    <property type="evidence" value="ECO:0007669"/>
    <property type="project" value="TreeGrafter"/>
</dbReference>
<evidence type="ECO:0000313" key="21">
    <source>
        <dbReference type="WBParaSite" id="Smp_039130.1"/>
    </source>
</evidence>
<feature type="transmembrane region" description="Helical" evidence="17">
    <location>
        <begin position="699"/>
        <end position="721"/>
    </location>
</feature>
<feature type="signal peptide" evidence="18">
    <location>
        <begin position="1"/>
        <end position="22"/>
    </location>
</feature>
<feature type="transmembrane region" description="Helical" evidence="17">
    <location>
        <begin position="829"/>
        <end position="854"/>
    </location>
</feature>
<dbReference type="Pfam" id="PF16414">
    <property type="entry name" value="NPC1_N"/>
    <property type="match status" value="1"/>
</dbReference>
<evidence type="ECO:0000256" key="18">
    <source>
        <dbReference type="SAM" id="SignalP"/>
    </source>
</evidence>
<reference evidence="20" key="1">
    <citation type="journal article" date="2012" name="PLoS Negl. Trop. Dis.">
        <title>A systematically improved high quality genome and transcriptome of the human blood fluke Schistosoma mansoni.</title>
        <authorList>
            <person name="Protasio A.V."/>
            <person name="Tsai I.J."/>
            <person name="Babbage A."/>
            <person name="Nichol S."/>
            <person name="Hunt M."/>
            <person name="Aslett M.A."/>
            <person name="De Silva N."/>
            <person name="Velarde G.S."/>
            <person name="Anderson T.J."/>
            <person name="Clark R.C."/>
            <person name="Davidson C."/>
            <person name="Dillon G.P."/>
            <person name="Holroyd N.E."/>
            <person name="LoVerde P.T."/>
            <person name="Lloyd C."/>
            <person name="McQuillan J."/>
            <person name="Oliveira G."/>
            <person name="Otto T.D."/>
            <person name="Parker-Manuel S.J."/>
            <person name="Quail M.A."/>
            <person name="Wilson R.A."/>
            <person name="Zerlotini A."/>
            <person name="Dunne D.W."/>
            <person name="Berriman M."/>
        </authorList>
    </citation>
    <scope>NUCLEOTIDE SEQUENCE [LARGE SCALE GENOMIC DNA]</scope>
    <source>
        <strain evidence="20">Puerto Rican</strain>
    </source>
</reference>
<dbReference type="Pfam" id="PF22314">
    <property type="entry name" value="NPC1_MLD"/>
    <property type="match status" value="1"/>
</dbReference>
<feature type="transmembrane region" description="Helical" evidence="17">
    <location>
        <begin position="1281"/>
        <end position="1303"/>
    </location>
</feature>
<dbReference type="Proteomes" id="UP000008854">
    <property type="component" value="Unassembled WGS sequence"/>
</dbReference>
<feature type="transmembrane region" description="Helical" evidence="17">
    <location>
        <begin position="1310"/>
        <end position="1333"/>
    </location>
</feature>
<comment type="catalytic activity">
    <reaction evidence="15">
        <text>cholesterol(in) = cholesterol(out)</text>
        <dbReference type="Rhea" id="RHEA:39747"/>
        <dbReference type="ChEBI" id="CHEBI:16113"/>
    </reaction>
</comment>
<evidence type="ECO:0000256" key="14">
    <source>
        <dbReference type="ARBA" id="ARBA00023221"/>
    </source>
</evidence>
<feature type="region of interest" description="Disordered" evidence="16">
    <location>
        <begin position="749"/>
        <end position="779"/>
    </location>
</feature>
<feature type="region of interest" description="Disordered" evidence="16">
    <location>
        <begin position="1418"/>
        <end position="1439"/>
    </location>
</feature>
<dbReference type="WBParaSite" id="Smp_039130.1">
    <property type="protein sequence ID" value="Smp_039130.1"/>
    <property type="gene ID" value="Smp_039130"/>
</dbReference>
<keyword evidence="6 18" id="KW-0732">Signal</keyword>
<feature type="transmembrane region" description="Helical" evidence="17">
    <location>
        <begin position="983"/>
        <end position="1005"/>
    </location>
</feature>
<dbReference type="STRING" id="6183.A0A3Q0KEP8"/>
<dbReference type="FunCoup" id="A0A3Q0KEP8">
    <property type="interactions" value="1235"/>
</dbReference>
<comment type="similarity">
    <text evidence="2">Belongs to the patched family.</text>
</comment>
<evidence type="ECO:0000256" key="6">
    <source>
        <dbReference type="ARBA" id="ARBA00022729"/>
    </source>
</evidence>
<keyword evidence="20" id="KW-1185">Reference proteome</keyword>
<evidence type="ECO:0000256" key="2">
    <source>
        <dbReference type="ARBA" id="ARBA00005585"/>
    </source>
</evidence>
<evidence type="ECO:0000256" key="1">
    <source>
        <dbReference type="ARBA" id="ARBA00004127"/>
    </source>
</evidence>
<dbReference type="AlphaFoldDB" id="A0A3Q0KEP8"/>
<evidence type="ECO:0000256" key="5">
    <source>
        <dbReference type="ARBA" id="ARBA00022692"/>
    </source>
</evidence>
<keyword evidence="9" id="KW-0443">Lipid metabolism</keyword>
<evidence type="ECO:0000256" key="4">
    <source>
        <dbReference type="ARBA" id="ARBA00022548"/>
    </source>
</evidence>
<feature type="compositionally biased region" description="Polar residues" evidence="16">
    <location>
        <begin position="1418"/>
        <end position="1430"/>
    </location>
</feature>
<sequence length="1439" mass="160388">MALCVAACVFVCFILRIHSVSSDCIWYGICDSSDPAHQKYCSYNGTAKALSNDGFKTLSSLCPNYAVGNAKVCCDEDQLNYFSKSASLASMLLKRCPACFANFRLLFCAMTCDPNQALFIEPTIKGKLVESITYTLTDHMADTFFNSCKEVTFGSNRAISLMCGTADCTRELLLENLGKSTDGGRSPFDIRFNVVNSLIYKNSQTIRPFDSLAYQCNQRVPKRASDPGGPACSCMDCSSACSSEPPDLPPQPSEPTKIFGIDVWLFSGYIVFSILTIGFGTYQITKLVYGYNSASISSCCAPESDREHLIHQQQQHQTRSESQPEGRICLLARLTAYFNEMLTKMFALHGRLIARHPISVLFVSLGVILGLSGGLAFLQVTTNPVELWSGKESRSRLEKNYFDQQFGAFYRIEQIILRPKNNSNFTHKALGDASGDALFGAGLNKDFLLKVADLQNQIQNIKVYFEKEQTFINLSNICFQPLKPDNLGCAITSPIEYFQNNLTLFNTIRTDDFDLPINDYLDHLLFCTEAPLSTYGSPLDPTAGCLSSSGMPVLPQVALGSFNASFYNGSAAVVLTFLVNNNPDPKSIHVEKAKLWESKYLQLVKEWKLNNTEIIVSYTAERSVEDEIERQSNSDISTIAISYIVMFIYVSLFLGTYRSFKTILVDMRITLGLAGVLIVLASVLASVGFWSYLNLPITLIIVEVIPFLVLAIGVDNIFILVHEFEHSHNRSINDINLLKQYIHQHNNDNKKNHSNSSTLNLTQNEQNDHDQENDPDQLNNLNEPIKLLVEDRISESMGSVGPSMLLTSLSESVAFFCGALTTMPAVRVFALYAAMAIVFNFLLQIFAFVALLTLDGRRYVARRFDVLFCFKLKHEFDNLNETQQFNTSNNHPPLTNNNDVNNTNLTIGQNNRKVFSSDSDSLSLSSTAMDDGNIHEIDLAEHQPNELTEDKKYKSVSHSWLHYVVANYLSPVILSGWARPCIIIISLAWICFAASILPNGLHLILDQKLSMPTDSYMLDYFNALDNDLRVGPPVYFVITEGHNFTTLDGQNQVCGGTGCYNTSLIGKISAAASYPNRSWIVSPASSWIDDYFDWIDPSSSSLCCRINRNTHKFCPPDLIDNNCISCPVHLNDGRPNALDFSQYLPYFLSENPGSNCPKGGKAAYSTGVRLLRDNISDSVTVGANYFMAYHGVLKKPDDYVNALKAARYYANKITQSWYTTTDNYMNGPIRRNTVFPYSVFYVFYEQYLTLFNEAAFQLGICLLAIFIVTLIFFGFDLVATLMVIFGVVYIVISVSAVMVLWSITLNALSLVNLVVALGISVEFCAHIVRSFTISVLPTRVERAKESLSEMGSSILRGITLTKLGGIVVLAASKSRLFQIFYFRMYLSMILFGAFTGLIILPVYLSYLGPKLNLAMSSSRPHTINHPNRNNLRAHGSRSE</sequence>
<dbReference type="GO" id="GO:0042632">
    <property type="term" value="P:cholesterol homeostasis"/>
    <property type="evidence" value="ECO:0007669"/>
    <property type="project" value="TreeGrafter"/>
</dbReference>
<feature type="chain" id="PRO_5018222919" evidence="18">
    <location>
        <begin position="23"/>
        <end position="1439"/>
    </location>
</feature>
<evidence type="ECO:0000256" key="15">
    <source>
        <dbReference type="ARBA" id="ARBA00034049"/>
    </source>
</evidence>
<evidence type="ECO:0000256" key="8">
    <source>
        <dbReference type="ARBA" id="ARBA00023055"/>
    </source>
</evidence>
<dbReference type="SUPFAM" id="SSF82866">
    <property type="entry name" value="Multidrug efflux transporter AcrB transmembrane domain"/>
    <property type="match status" value="2"/>
</dbReference>
<keyword evidence="8" id="KW-0445">Lipid transport</keyword>
<protein>
    <submittedName>
        <fullName evidence="21">Niemann-pick C1 (NPC1)</fullName>
    </submittedName>
</protein>
<dbReference type="InterPro" id="IPR032190">
    <property type="entry name" value="NPC1_N"/>
</dbReference>
<evidence type="ECO:0000256" key="17">
    <source>
        <dbReference type="SAM" id="Phobius"/>
    </source>
</evidence>
<evidence type="ECO:0000256" key="11">
    <source>
        <dbReference type="ARBA" id="ARBA00023157"/>
    </source>
</evidence>
<dbReference type="GO" id="GO:0005319">
    <property type="term" value="F:lipid transporter activity"/>
    <property type="evidence" value="ECO:0007669"/>
    <property type="project" value="InterPro"/>
</dbReference>
<evidence type="ECO:0000259" key="19">
    <source>
        <dbReference type="PROSITE" id="PS50156"/>
    </source>
</evidence>
<feature type="transmembrane region" description="Helical" evidence="17">
    <location>
        <begin position="1254"/>
        <end position="1275"/>
    </location>
</feature>
<dbReference type="InterPro" id="IPR000731">
    <property type="entry name" value="SSD"/>
</dbReference>
<dbReference type="GO" id="GO:0008203">
    <property type="term" value="P:cholesterol metabolic process"/>
    <property type="evidence" value="ECO:0007669"/>
    <property type="project" value="UniProtKB-KW"/>
</dbReference>
<reference evidence="21" key="2">
    <citation type="submission" date="2018-12" db="UniProtKB">
        <authorList>
            <consortium name="WormBaseParasite"/>
        </authorList>
    </citation>
    <scope>IDENTIFICATION</scope>
    <source>
        <strain evidence="21">Puerto Rican</strain>
    </source>
</reference>
<feature type="transmembrane region" description="Helical" evidence="17">
    <location>
        <begin position="669"/>
        <end position="693"/>
    </location>
</feature>
<dbReference type="PANTHER" id="PTHR45727">
    <property type="entry name" value="NPC INTRACELLULAR CHOLESTEROL TRANSPORTER 1"/>
    <property type="match status" value="1"/>
</dbReference>
<dbReference type="NCBIfam" id="TIGR00917">
    <property type="entry name" value="2A060601"/>
    <property type="match status" value="1"/>
</dbReference>
<evidence type="ECO:0000256" key="3">
    <source>
        <dbReference type="ARBA" id="ARBA00022448"/>
    </source>
</evidence>
<keyword evidence="4" id="KW-0153">Cholesterol metabolism</keyword>
<dbReference type="GO" id="GO:0015918">
    <property type="term" value="P:sterol transport"/>
    <property type="evidence" value="ECO:0007669"/>
    <property type="project" value="TreeGrafter"/>
</dbReference>
<accession>A0A3Q0KEP8</accession>